<dbReference type="Proteomes" id="UP000054166">
    <property type="component" value="Unassembled WGS sequence"/>
</dbReference>
<organism evidence="1 2">
    <name type="scientific">Piloderma croceum (strain F 1598)</name>
    <dbReference type="NCBI Taxonomy" id="765440"/>
    <lineage>
        <taxon>Eukaryota</taxon>
        <taxon>Fungi</taxon>
        <taxon>Dikarya</taxon>
        <taxon>Basidiomycota</taxon>
        <taxon>Agaricomycotina</taxon>
        <taxon>Agaricomycetes</taxon>
        <taxon>Agaricomycetidae</taxon>
        <taxon>Atheliales</taxon>
        <taxon>Atheliaceae</taxon>
        <taxon>Piloderma</taxon>
    </lineage>
</organism>
<gene>
    <name evidence="1" type="ORF">PILCRDRAFT_811006</name>
</gene>
<evidence type="ECO:0000313" key="2">
    <source>
        <dbReference type="Proteomes" id="UP000054166"/>
    </source>
</evidence>
<dbReference type="HOGENOM" id="CLU_2997209_0_0_1"/>
<dbReference type="AlphaFoldDB" id="A0A0C3GMI0"/>
<dbReference type="InParanoid" id="A0A0C3GMI0"/>
<evidence type="ECO:0000313" key="1">
    <source>
        <dbReference type="EMBL" id="KIM91716.1"/>
    </source>
</evidence>
<dbReference type="EMBL" id="KN832971">
    <property type="protein sequence ID" value="KIM91716.1"/>
    <property type="molecule type" value="Genomic_DNA"/>
</dbReference>
<keyword evidence="2" id="KW-1185">Reference proteome</keyword>
<name>A0A0C3GMI0_PILCF</name>
<reference evidence="1 2" key="1">
    <citation type="submission" date="2014-04" db="EMBL/GenBank/DDBJ databases">
        <authorList>
            <consortium name="DOE Joint Genome Institute"/>
            <person name="Kuo A."/>
            <person name="Tarkka M."/>
            <person name="Buscot F."/>
            <person name="Kohler A."/>
            <person name="Nagy L.G."/>
            <person name="Floudas D."/>
            <person name="Copeland A."/>
            <person name="Barry K.W."/>
            <person name="Cichocki N."/>
            <person name="Veneault-Fourrey C."/>
            <person name="LaButti K."/>
            <person name="Lindquist E.A."/>
            <person name="Lipzen A."/>
            <person name="Lundell T."/>
            <person name="Morin E."/>
            <person name="Murat C."/>
            <person name="Sun H."/>
            <person name="Tunlid A."/>
            <person name="Henrissat B."/>
            <person name="Grigoriev I.V."/>
            <person name="Hibbett D.S."/>
            <person name="Martin F."/>
            <person name="Nordberg H.P."/>
            <person name="Cantor M.N."/>
            <person name="Hua S.X."/>
        </authorList>
    </citation>
    <scope>NUCLEOTIDE SEQUENCE [LARGE SCALE GENOMIC DNA]</scope>
    <source>
        <strain evidence="1 2">F 1598</strain>
    </source>
</reference>
<sequence>MLVDFDQGATLQHLHHFLAQHIDAVAAALKPHYVFPTSFQESHFSDFVQRVTIPLFK</sequence>
<accession>A0A0C3GMI0</accession>
<reference evidence="2" key="2">
    <citation type="submission" date="2015-01" db="EMBL/GenBank/DDBJ databases">
        <title>Evolutionary Origins and Diversification of the Mycorrhizal Mutualists.</title>
        <authorList>
            <consortium name="DOE Joint Genome Institute"/>
            <consortium name="Mycorrhizal Genomics Consortium"/>
            <person name="Kohler A."/>
            <person name="Kuo A."/>
            <person name="Nagy L.G."/>
            <person name="Floudas D."/>
            <person name="Copeland A."/>
            <person name="Barry K.W."/>
            <person name="Cichocki N."/>
            <person name="Veneault-Fourrey C."/>
            <person name="LaButti K."/>
            <person name="Lindquist E.A."/>
            <person name="Lipzen A."/>
            <person name="Lundell T."/>
            <person name="Morin E."/>
            <person name="Murat C."/>
            <person name="Riley R."/>
            <person name="Ohm R."/>
            <person name="Sun H."/>
            <person name="Tunlid A."/>
            <person name="Henrissat B."/>
            <person name="Grigoriev I.V."/>
            <person name="Hibbett D.S."/>
            <person name="Martin F."/>
        </authorList>
    </citation>
    <scope>NUCLEOTIDE SEQUENCE [LARGE SCALE GENOMIC DNA]</scope>
    <source>
        <strain evidence="2">F 1598</strain>
    </source>
</reference>
<protein>
    <submittedName>
        <fullName evidence="1">Uncharacterized protein</fullName>
    </submittedName>
</protein>
<proteinExistence type="predicted"/>